<dbReference type="InterPro" id="IPR002078">
    <property type="entry name" value="Sigma_54_int"/>
</dbReference>
<evidence type="ECO:0000259" key="7">
    <source>
        <dbReference type="PROSITE" id="PS50112"/>
    </source>
</evidence>
<dbReference type="SMART" id="SM00382">
    <property type="entry name" value="AAA"/>
    <property type="match status" value="1"/>
</dbReference>
<proteinExistence type="predicted"/>
<organism evidence="8 9">
    <name type="scientific">Pollutimonas subterranea</name>
    <dbReference type="NCBI Taxonomy" id="2045210"/>
    <lineage>
        <taxon>Bacteria</taxon>
        <taxon>Pseudomonadati</taxon>
        <taxon>Pseudomonadota</taxon>
        <taxon>Betaproteobacteria</taxon>
        <taxon>Burkholderiales</taxon>
        <taxon>Alcaligenaceae</taxon>
        <taxon>Pollutimonas</taxon>
    </lineage>
</organism>
<dbReference type="Gene3D" id="3.40.50.300">
    <property type="entry name" value="P-loop containing nucleotide triphosphate hydrolases"/>
    <property type="match status" value="1"/>
</dbReference>
<dbReference type="Gene3D" id="1.10.8.60">
    <property type="match status" value="1"/>
</dbReference>
<dbReference type="InterPro" id="IPR035965">
    <property type="entry name" value="PAS-like_dom_sf"/>
</dbReference>
<evidence type="ECO:0000313" key="9">
    <source>
        <dbReference type="Proteomes" id="UP000234190"/>
    </source>
</evidence>
<accession>A0A2N4U099</accession>
<dbReference type="Gene3D" id="1.10.10.60">
    <property type="entry name" value="Homeodomain-like"/>
    <property type="match status" value="1"/>
</dbReference>
<evidence type="ECO:0000259" key="6">
    <source>
        <dbReference type="PROSITE" id="PS50045"/>
    </source>
</evidence>
<evidence type="ECO:0000313" key="8">
    <source>
        <dbReference type="EMBL" id="PLC48417.1"/>
    </source>
</evidence>
<dbReference type="InterPro" id="IPR027417">
    <property type="entry name" value="P-loop_NTPase"/>
</dbReference>
<comment type="caution">
    <text evidence="8">The sequence shown here is derived from an EMBL/GenBank/DDBJ whole genome shotgun (WGS) entry which is preliminary data.</text>
</comment>
<dbReference type="Proteomes" id="UP000234190">
    <property type="component" value="Unassembled WGS sequence"/>
</dbReference>
<dbReference type="PROSITE" id="PS50112">
    <property type="entry name" value="PAS"/>
    <property type="match status" value="1"/>
</dbReference>
<dbReference type="Pfam" id="PF02954">
    <property type="entry name" value="HTH_8"/>
    <property type="match status" value="1"/>
</dbReference>
<evidence type="ECO:0000256" key="4">
    <source>
        <dbReference type="ARBA" id="ARBA00023163"/>
    </source>
</evidence>
<keyword evidence="5" id="KW-0175">Coiled coil</keyword>
<dbReference type="Gene3D" id="3.30.450.20">
    <property type="entry name" value="PAS domain"/>
    <property type="match status" value="1"/>
</dbReference>
<dbReference type="InterPro" id="IPR003593">
    <property type="entry name" value="AAA+_ATPase"/>
</dbReference>
<dbReference type="InterPro" id="IPR000014">
    <property type="entry name" value="PAS"/>
</dbReference>
<keyword evidence="2" id="KW-0067">ATP-binding</keyword>
<keyword evidence="3" id="KW-0805">Transcription regulation</keyword>
<sequence length="567" mass="62628">MVCDAESVVLYAFGVAGNDAVQQATLSACRTLENMPGHSSVMFHVDVVDDTDGDNAQPKKYIGLRLQDHAHQLVLLRDCRFEDALVDFIAAVPFAATILNHFITSPYQAVNVVDSTGKILYISPTHERFFGLRKGEGYGRQAGEVIPNSRLDIVATTGKAEIAQLQDVSDGVTRIVNRIPVMRDGEVVGAIGQVLFKNSEALTQMQRSLARMKTQLEQYRRELEELRGKNEPDKRLIGDSAPMQRLRREIETVAKLDVPVLILGESGTGKELVARAIHAGGDNSIGGRPLISLNLAALPATLLESELFGYAPGAFTGGRREGQVGKLEQAEGGTLFLDEVADIPMEMQVKLLRVLEDHMVERIGSHIPRRIAFRIVAATNRDIQSLIDAGRFRLDLYYRLSGVVLRIPALEQRREEIPAFLSHFVRGFCKRNAIVAPAIASDVARYLAQLPWPGNVRQLRQKVEEALVFCDGQVLRIEDFTREEREQALIGAAPNAISKSSGRGNKGTFGPQEGRLSSGHTLRLLEYEAVQDAISHHNGNKKQAAESLGISRSYLYKVLRRDTDSQH</sequence>
<dbReference type="SUPFAM" id="SSF55785">
    <property type="entry name" value="PYP-like sensor domain (PAS domain)"/>
    <property type="match status" value="1"/>
</dbReference>
<dbReference type="GO" id="GO:0043565">
    <property type="term" value="F:sequence-specific DNA binding"/>
    <property type="evidence" value="ECO:0007669"/>
    <property type="project" value="InterPro"/>
</dbReference>
<gene>
    <name evidence="8" type="ORF">CR159_18525</name>
</gene>
<dbReference type="GO" id="GO:0005524">
    <property type="term" value="F:ATP binding"/>
    <property type="evidence" value="ECO:0007669"/>
    <property type="project" value="UniProtKB-KW"/>
</dbReference>
<dbReference type="InterPro" id="IPR058031">
    <property type="entry name" value="AAA_lid_NorR"/>
</dbReference>
<evidence type="ECO:0000256" key="1">
    <source>
        <dbReference type="ARBA" id="ARBA00022741"/>
    </source>
</evidence>
<feature type="coiled-coil region" evidence="5">
    <location>
        <begin position="202"/>
        <end position="229"/>
    </location>
</feature>
<keyword evidence="4" id="KW-0804">Transcription</keyword>
<dbReference type="InterPro" id="IPR025943">
    <property type="entry name" value="Sigma_54_int_dom_ATP-bd_2"/>
</dbReference>
<dbReference type="SUPFAM" id="SSF52540">
    <property type="entry name" value="P-loop containing nucleoside triphosphate hydrolases"/>
    <property type="match status" value="1"/>
</dbReference>
<dbReference type="GO" id="GO:0006355">
    <property type="term" value="P:regulation of DNA-templated transcription"/>
    <property type="evidence" value="ECO:0007669"/>
    <property type="project" value="InterPro"/>
</dbReference>
<reference evidence="8 9" key="1">
    <citation type="submission" date="2017-10" db="EMBL/GenBank/DDBJ databases">
        <title>Two draft genome sequences of Pusillimonas sp. strains isolated from a nitrate- and radionuclide-contaminated groundwater in Russia.</title>
        <authorList>
            <person name="Grouzdev D.S."/>
            <person name="Tourova T.P."/>
            <person name="Goeva M.A."/>
            <person name="Babich T.L."/>
            <person name="Sokolova D.S."/>
            <person name="Abdullin R."/>
            <person name="Poltaraus A.B."/>
            <person name="Toshchakov S.V."/>
            <person name="Nazina T.N."/>
        </authorList>
    </citation>
    <scope>NUCLEOTIDE SEQUENCE [LARGE SCALE GENOMIC DNA]</scope>
    <source>
        <strain evidence="8 9">JR1/69-3-13</strain>
    </source>
</reference>
<evidence type="ECO:0000256" key="3">
    <source>
        <dbReference type="ARBA" id="ARBA00023015"/>
    </source>
</evidence>
<dbReference type="PANTHER" id="PTHR32071:SF57">
    <property type="entry name" value="C4-DICARBOXYLATE TRANSPORT TRANSCRIPTIONAL REGULATORY PROTEIN DCTD"/>
    <property type="match status" value="1"/>
</dbReference>
<dbReference type="Pfam" id="PF25601">
    <property type="entry name" value="AAA_lid_14"/>
    <property type="match status" value="1"/>
</dbReference>
<dbReference type="CDD" id="cd00009">
    <property type="entry name" value="AAA"/>
    <property type="match status" value="1"/>
</dbReference>
<dbReference type="PROSITE" id="PS00676">
    <property type="entry name" value="SIGMA54_INTERACT_2"/>
    <property type="match status" value="1"/>
</dbReference>
<feature type="domain" description="Sigma-54 factor interaction" evidence="6">
    <location>
        <begin position="236"/>
        <end position="468"/>
    </location>
</feature>
<dbReference type="PROSITE" id="PS00675">
    <property type="entry name" value="SIGMA54_INTERACT_1"/>
    <property type="match status" value="1"/>
</dbReference>
<dbReference type="PROSITE" id="PS50045">
    <property type="entry name" value="SIGMA54_INTERACT_4"/>
    <property type="match status" value="1"/>
</dbReference>
<feature type="domain" description="PAS" evidence="7">
    <location>
        <begin position="95"/>
        <end position="141"/>
    </location>
</feature>
<evidence type="ECO:0000256" key="5">
    <source>
        <dbReference type="SAM" id="Coils"/>
    </source>
</evidence>
<dbReference type="SUPFAM" id="SSF46689">
    <property type="entry name" value="Homeodomain-like"/>
    <property type="match status" value="1"/>
</dbReference>
<dbReference type="InterPro" id="IPR009057">
    <property type="entry name" value="Homeodomain-like_sf"/>
</dbReference>
<dbReference type="OrthoDB" id="9761705at2"/>
<dbReference type="AlphaFoldDB" id="A0A2N4U099"/>
<dbReference type="PANTHER" id="PTHR32071">
    <property type="entry name" value="TRANSCRIPTIONAL REGULATORY PROTEIN"/>
    <property type="match status" value="1"/>
</dbReference>
<protein>
    <submittedName>
        <fullName evidence="8">Fis family transcriptional regulator</fullName>
    </submittedName>
</protein>
<dbReference type="InterPro" id="IPR002197">
    <property type="entry name" value="HTH_Fis"/>
</dbReference>
<dbReference type="FunFam" id="3.40.50.300:FF:000006">
    <property type="entry name" value="DNA-binding transcriptional regulator NtrC"/>
    <property type="match status" value="1"/>
</dbReference>
<dbReference type="InterPro" id="IPR025662">
    <property type="entry name" value="Sigma_54_int_dom_ATP-bd_1"/>
</dbReference>
<keyword evidence="9" id="KW-1185">Reference proteome</keyword>
<evidence type="ECO:0000256" key="2">
    <source>
        <dbReference type="ARBA" id="ARBA00022840"/>
    </source>
</evidence>
<dbReference type="Pfam" id="PF00158">
    <property type="entry name" value="Sigma54_activat"/>
    <property type="match status" value="1"/>
</dbReference>
<dbReference type="EMBL" id="PDNW01000021">
    <property type="protein sequence ID" value="PLC48417.1"/>
    <property type="molecule type" value="Genomic_DNA"/>
</dbReference>
<name>A0A2N4U099_9BURK</name>
<keyword evidence="1" id="KW-0547">Nucleotide-binding</keyword>